<dbReference type="EMBL" id="JBHEZZ010000046">
    <property type="protein sequence ID" value="MFC1407439.1"/>
    <property type="molecule type" value="Genomic_DNA"/>
</dbReference>
<feature type="transmembrane region" description="Helical" evidence="5">
    <location>
        <begin position="67"/>
        <end position="85"/>
    </location>
</feature>
<evidence type="ECO:0000256" key="4">
    <source>
        <dbReference type="ARBA" id="ARBA00023136"/>
    </source>
</evidence>
<evidence type="ECO:0000256" key="1">
    <source>
        <dbReference type="ARBA" id="ARBA00004141"/>
    </source>
</evidence>
<dbReference type="Proteomes" id="UP001592528">
    <property type="component" value="Unassembled WGS sequence"/>
</dbReference>
<name>A0ABV6V141_9ACTN</name>
<comment type="subcellular location">
    <subcellularLocation>
        <location evidence="1">Membrane</location>
        <topology evidence="1">Multi-pass membrane protein</topology>
    </subcellularLocation>
</comment>
<accession>A0ABV6V141</accession>
<sequence length="117" mass="11426">MTTAQVVLATVLCLAFIPLGLAKIAAVAFMRRAAAHLGMSPGRYRAIGALELAGAVGLLLGPVWGPIALAAATGLALLTAAAAAAHLRHGDPPARALSAVVLALAAVAYIALAAAAA</sequence>
<keyword evidence="7" id="KW-1185">Reference proteome</keyword>
<comment type="caution">
    <text evidence="6">The sequence shown here is derived from an EMBL/GenBank/DDBJ whole genome shotgun (WGS) entry which is preliminary data.</text>
</comment>
<proteinExistence type="predicted"/>
<gene>
    <name evidence="6" type="ORF">ACEZDJ_39795</name>
</gene>
<dbReference type="InterPro" id="IPR032808">
    <property type="entry name" value="DoxX"/>
</dbReference>
<keyword evidence="2 5" id="KW-0812">Transmembrane</keyword>
<evidence type="ECO:0000313" key="6">
    <source>
        <dbReference type="EMBL" id="MFC1407439.1"/>
    </source>
</evidence>
<evidence type="ECO:0000313" key="7">
    <source>
        <dbReference type="Proteomes" id="UP001592528"/>
    </source>
</evidence>
<feature type="transmembrane region" description="Helical" evidence="5">
    <location>
        <begin position="97"/>
        <end position="116"/>
    </location>
</feature>
<evidence type="ECO:0000256" key="3">
    <source>
        <dbReference type="ARBA" id="ARBA00022989"/>
    </source>
</evidence>
<dbReference type="RefSeq" id="WP_030265935.1">
    <property type="nucleotide sequence ID" value="NZ_JBHEZZ010000046.1"/>
</dbReference>
<feature type="transmembrane region" description="Helical" evidence="5">
    <location>
        <begin position="6"/>
        <end position="30"/>
    </location>
</feature>
<evidence type="ECO:0000256" key="2">
    <source>
        <dbReference type="ARBA" id="ARBA00022692"/>
    </source>
</evidence>
<keyword evidence="4 5" id="KW-0472">Membrane</keyword>
<evidence type="ECO:0000256" key="5">
    <source>
        <dbReference type="SAM" id="Phobius"/>
    </source>
</evidence>
<keyword evidence="3 5" id="KW-1133">Transmembrane helix</keyword>
<dbReference type="Pfam" id="PF13564">
    <property type="entry name" value="DoxX_2"/>
    <property type="match status" value="1"/>
</dbReference>
<reference evidence="6 7" key="1">
    <citation type="submission" date="2024-09" db="EMBL/GenBank/DDBJ databases">
        <authorList>
            <person name="Lee S.D."/>
        </authorList>
    </citation>
    <scope>NUCLEOTIDE SEQUENCE [LARGE SCALE GENOMIC DNA]</scope>
    <source>
        <strain evidence="6 7">N1-5</strain>
    </source>
</reference>
<organism evidence="6 7">
    <name type="scientific">Streptacidiphilus cavernicola</name>
    <dbReference type="NCBI Taxonomy" id="3342716"/>
    <lineage>
        <taxon>Bacteria</taxon>
        <taxon>Bacillati</taxon>
        <taxon>Actinomycetota</taxon>
        <taxon>Actinomycetes</taxon>
        <taxon>Kitasatosporales</taxon>
        <taxon>Streptomycetaceae</taxon>
        <taxon>Streptacidiphilus</taxon>
    </lineage>
</organism>
<protein>
    <submittedName>
        <fullName evidence="6">DoxX family protein</fullName>
    </submittedName>
</protein>